<dbReference type="AlphaFoldDB" id="A0A4Y7JFC1"/>
<evidence type="ECO:0000313" key="1">
    <source>
        <dbReference type="EMBL" id="RZC58742.1"/>
    </source>
</evidence>
<gene>
    <name evidence="1" type="ORF">C5167_006047</name>
</gene>
<keyword evidence="2" id="KW-1185">Reference proteome</keyword>
<dbReference type="Gramene" id="RZC58742">
    <property type="protein sequence ID" value="RZC58742"/>
    <property type="gene ID" value="C5167_006047"/>
</dbReference>
<dbReference type="Proteomes" id="UP000316621">
    <property type="component" value="Chromosome 4"/>
</dbReference>
<evidence type="ECO:0000313" key="2">
    <source>
        <dbReference type="Proteomes" id="UP000316621"/>
    </source>
</evidence>
<proteinExistence type="predicted"/>
<reference evidence="1 2" key="1">
    <citation type="journal article" date="2018" name="Science">
        <title>The opium poppy genome and morphinan production.</title>
        <authorList>
            <person name="Guo L."/>
            <person name="Winzer T."/>
            <person name="Yang X."/>
            <person name="Li Y."/>
            <person name="Ning Z."/>
            <person name="He Z."/>
            <person name="Teodor R."/>
            <person name="Lu Y."/>
            <person name="Bowser T.A."/>
            <person name="Graham I.A."/>
            <person name="Ye K."/>
        </authorList>
    </citation>
    <scope>NUCLEOTIDE SEQUENCE [LARGE SCALE GENOMIC DNA]</scope>
    <source>
        <strain evidence="2">cv. HN1</strain>
        <tissue evidence="1">Leaves</tissue>
    </source>
</reference>
<organism evidence="1 2">
    <name type="scientific">Papaver somniferum</name>
    <name type="common">Opium poppy</name>
    <dbReference type="NCBI Taxonomy" id="3469"/>
    <lineage>
        <taxon>Eukaryota</taxon>
        <taxon>Viridiplantae</taxon>
        <taxon>Streptophyta</taxon>
        <taxon>Embryophyta</taxon>
        <taxon>Tracheophyta</taxon>
        <taxon>Spermatophyta</taxon>
        <taxon>Magnoliopsida</taxon>
        <taxon>Ranunculales</taxon>
        <taxon>Papaveraceae</taxon>
        <taxon>Papaveroideae</taxon>
        <taxon>Papaver</taxon>
    </lineage>
</organism>
<name>A0A4Y7JFC1_PAPSO</name>
<sequence length="87" mass="10171">MLLSFSSKCHEWYPNYQREDWMEALKQSRLHKDCDWGTWRAPNWMKCPVAVSFVSCKHSQPATNPPTGSSEDTGITRPSLAYFFLRK</sequence>
<dbReference type="EMBL" id="CM010718">
    <property type="protein sequence ID" value="RZC58742.1"/>
    <property type="molecule type" value="Genomic_DNA"/>
</dbReference>
<accession>A0A4Y7JFC1</accession>
<protein>
    <submittedName>
        <fullName evidence="1">Uncharacterized protein</fullName>
    </submittedName>
</protein>